<dbReference type="OrthoDB" id="9828990at2"/>
<organism evidence="1 2">
    <name type="scientific">Succiniclasticum ruminis</name>
    <dbReference type="NCBI Taxonomy" id="40841"/>
    <lineage>
        <taxon>Bacteria</taxon>
        <taxon>Bacillati</taxon>
        <taxon>Bacillota</taxon>
        <taxon>Negativicutes</taxon>
        <taxon>Acidaminococcales</taxon>
        <taxon>Acidaminococcaceae</taxon>
        <taxon>Succiniclasticum</taxon>
    </lineage>
</organism>
<dbReference type="AlphaFoldDB" id="A0A1G6N129"/>
<proteinExistence type="predicted"/>
<protein>
    <submittedName>
        <fullName evidence="1">Uncharacterized protein</fullName>
    </submittedName>
</protein>
<keyword evidence="2" id="KW-1185">Reference proteome</keyword>
<dbReference type="RefSeq" id="WP_093730792.1">
    <property type="nucleotide sequence ID" value="NZ_FMYW01000011.1"/>
</dbReference>
<accession>A0A1G6N129</accession>
<sequence length="214" mass="24126">MKQPLLSLMKTQKLFSLMKSMTENSKNACWLLLSVILLTGTVTGIAGPLENCVRQMAEQTNFRQKELVLYREFAKKQTGAQRAAEQQDVLQALQEQVPEHINPEEEVQRIYRLAGMHGITVQRCKQIGNGSPASDKTKTGNNMGVFQWEAEFYGTWQDLIRFFSDIETQGPCTRINLLRIRKSGEKETDSVIPGTGREAALSVSGRVCVHYCKN</sequence>
<evidence type="ECO:0000313" key="1">
    <source>
        <dbReference type="EMBL" id="SDC61523.1"/>
    </source>
</evidence>
<dbReference type="Proteomes" id="UP000198943">
    <property type="component" value="Unassembled WGS sequence"/>
</dbReference>
<name>A0A1G6N129_9FIRM</name>
<dbReference type="EMBL" id="FMYW01000011">
    <property type="protein sequence ID" value="SDC61523.1"/>
    <property type="molecule type" value="Genomic_DNA"/>
</dbReference>
<reference evidence="2" key="1">
    <citation type="submission" date="2016-10" db="EMBL/GenBank/DDBJ databases">
        <authorList>
            <person name="Varghese N."/>
            <person name="Submissions S."/>
        </authorList>
    </citation>
    <scope>NUCLEOTIDE SEQUENCE [LARGE SCALE GENOMIC DNA]</scope>
    <source>
        <strain evidence="2">DSM 11005</strain>
    </source>
</reference>
<evidence type="ECO:0000313" key="2">
    <source>
        <dbReference type="Proteomes" id="UP000198943"/>
    </source>
</evidence>
<gene>
    <name evidence="1" type="ORF">SAMN04487864_11177</name>
</gene>